<organism evidence="1 2">
    <name type="scientific">Micromonospora sonneratiae</name>
    <dbReference type="NCBI Taxonomy" id="1184706"/>
    <lineage>
        <taxon>Bacteria</taxon>
        <taxon>Bacillati</taxon>
        <taxon>Actinomycetota</taxon>
        <taxon>Actinomycetes</taxon>
        <taxon>Micromonosporales</taxon>
        <taxon>Micromonosporaceae</taxon>
        <taxon>Micromonospora</taxon>
    </lineage>
</organism>
<evidence type="ECO:0000313" key="2">
    <source>
        <dbReference type="Proteomes" id="UP001597260"/>
    </source>
</evidence>
<evidence type="ECO:0000313" key="1">
    <source>
        <dbReference type="EMBL" id="MFD1325423.1"/>
    </source>
</evidence>
<dbReference type="NCBIfam" id="TIGR02547">
    <property type="entry name" value="casA_cse1"/>
    <property type="match status" value="1"/>
</dbReference>
<dbReference type="RefSeq" id="WP_377577775.1">
    <property type="nucleotide sequence ID" value="NZ_JBHTMP010000078.1"/>
</dbReference>
<dbReference type="InterPro" id="IPR013381">
    <property type="entry name" value="CRISPR-assoc_prot_Cse1"/>
</dbReference>
<gene>
    <name evidence="1" type="primary">casA</name>
    <name evidence="1" type="synonym">cse1</name>
    <name evidence="1" type="ORF">ACFQ4H_30500</name>
</gene>
<dbReference type="Proteomes" id="UP001597260">
    <property type="component" value="Unassembled WGS sequence"/>
</dbReference>
<dbReference type="EMBL" id="JBHTMP010000078">
    <property type="protein sequence ID" value="MFD1325423.1"/>
    <property type="molecule type" value="Genomic_DNA"/>
</dbReference>
<sequence length="493" mass="55654">MTVASYNLLTEPWLPVRKGSDTWSVGLRELFASAHEIEDLAVPVPPAASGLWRILYAITARLTDLDEEPGWLERQDGCLRRGHFDPQKIDGYFAEFSEAFDLFQPQRPWLQDPRLRTQCPKPSGVNKLVFDRPAGNTQVWFGHYTDGDPVPVPAAQAAWYLVAQLYYGASGRCTSREVDGQKLANSNAGPLRTAMSYHPVGRSLFESLIIGVPKPHTRSDEADLCPWERTELPDPLGAPHPITWPAGVLTGGFQHAILLVPTADGQAVTDAYVTWASRQPSGESRDPYVVRKLSKQGNWYKLHADGARSLWRDVYALLADREGSHQRPEIINSAKDHDEDGQQRIRAYGFDQDGQAKDRQWFTSITPPVLRWLAEHDEDAAWGAYDLHEAAERVGNSLVYLLKKAWQQATEVEDRNGPWAAKAETYYWARAEAIFWQHMRDRTWQDAKKTYKVLGHEAIDWATSGESHRQRFAAAIHTAHRRLASNRQKGEGS</sequence>
<accession>A0ABW3YNG5</accession>
<name>A0ABW3YNG5_9ACTN</name>
<dbReference type="Pfam" id="PF09481">
    <property type="entry name" value="CRISPR_Cse1"/>
    <property type="match status" value="1"/>
</dbReference>
<comment type="caution">
    <text evidence="1">The sequence shown here is derived from an EMBL/GenBank/DDBJ whole genome shotgun (WGS) entry which is preliminary data.</text>
</comment>
<reference evidence="2" key="1">
    <citation type="journal article" date="2019" name="Int. J. Syst. Evol. Microbiol.">
        <title>The Global Catalogue of Microorganisms (GCM) 10K type strain sequencing project: providing services to taxonomists for standard genome sequencing and annotation.</title>
        <authorList>
            <consortium name="The Broad Institute Genomics Platform"/>
            <consortium name="The Broad Institute Genome Sequencing Center for Infectious Disease"/>
            <person name="Wu L."/>
            <person name="Ma J."/>
        </authorList>
    </citation>
    <scope>NUCLEOTIDE SEQUENCE [LARGE SCALE GENOMIC DNA]</scope>
    <source>
        <strain evidence="2">JCM 31037</strain>
    </source>
</reference>
<dbReference type="CDD" id="cd09729">
    <property type="entry name" value="Cse1_I-E"/>
    <property type="match status" value="1"/>
</dbReference>
<protein>
    <submittedName>
        <fullName evidence="1">Type I-E CRISPR-associated protein Cse1/CasA</fullName>
    </submittedName>
</protein>
<proteinExistence type="predicted"/>
<keyword evidence="2" id="KW-1185">Reference proteome</keyword>